<dbReference type="InterPro" id="IPR010982">
    <property type="entry name" value="Lambda_DNA-bd_dom_sf"/>
</dbReference>
<reference evidence="3 4" key="1">
    <citation type="submission" date="2017-09" db="EMBL/GenBank/DDBJ databases">
        <title>Complete genome sequence of Janthinobacterium svalbardensis PAMC 27463.</title>
        <authorList>
            <person name="Cho Y.-J."/>
            <person name="Cho A."/>
            <person name="Kim O.-S."/>
            <person name="Lee J.-I."/>
        </authorList>
    </citation>
    <scope>NUCLEOTIDE SEQUENCE [LARGE SCALE GENOMIC DNA]</scope>
    <source>
        <strain evidence="3 4">PAMC 27463</strain>
    </source>
</reference>
<gene>
    <name evidence="3" type="ORF">CNX70_24390</name>
</gene>
<feature type="domain" description="HTH cro/C1-type" evidence="2">
    <location>
        <begin position="12"/>
        <end position="65"/>
    </location>
</feature>
<feature type="transmembrane region" description="Helical" evidence="1">
    <location>
        <begin position="150"/>
        <end position="167"/>
    </location>
</feature>
<evidence type="ECO:0000259" key="2">
    <source>
        <dbReference type="PROSITE" id="PS50943"/>
    </source>
</evidence>
<keyword evidence="4" id="KW-1185">Reference proteome</keyword>
<dbReference type="KEGG" id="jsv:CNX70_24390"/>
<dbReference type="SUPFAM" id="SSF47413">
    <property type="entry name" value="lambda repressor-like DNA-binding domains"/>
    <property type="match status" value="1"/>
</dbReference>
<dbReference type="EMBL" id="CP023422">
    <property type="protein sequence ID" value="ATD62930.1"/>
    <property type="molecule type" value="Genomic_DNA"/>
</dbReference>
<evidence type="ECO:0000313" key="4">
    <source>
        <dbReference type="Proteomes" id="UP000218437"/>
    </source>
</evidence>
<protein>
    <recommendedName>
        <fullName evidence="2">HTH cro/C1-type domain-containing protein</fullName>
    </recommendedName>
</protein>
<organism evidence="3 4">
    <name type="scientific">Janthinobacterium svalbardensis</name>
    <dbReference type="NCBI Taxonomy" id="368607"/>
    <lineage>
        <taxon>Bacteria</taxon>
        <taxon>Pseudomonadati</taxon>
        <taxon>Pseudomonadota</taxon>
        <taxon>Betaproteobacteria</taxon>
        <taxon>Burkholderiales</taxon>
        <taxon>Oxalobacteraceae</taxon>
        <taxon>Janthinobacterium</taxon>
    </lineage>
</organism>
<accession>A0A290X1F1</accession>
<sequence length="210" mass="22499">MDDDMKIDASTVRRLRTERAWSQEQLACSADVSLRTIQRVEADGSASNETRMALAAVFGIDVRALSLREPAPQDSPLPAVAISSAAPTRYRAAGLLALLAAGAALLSALGWLLPAAMPVACMLAIAATLYAGLGWYFTGRAALATPARRTAQFGFVFGALALLFTSFSATPRALAMASLQMTLFACVIRYMVDWYFSRRRDRSGIVKTGT</sequence>
<keyword evidence="1" id="KW-0812">Transmembrane</keyword>
<dbReference type="Pfam" id="PF01381">
    <property type="entry name" value="HTH_3"/>
    <property type="match status" value="1"/>
</dbReference>
<dbReference type="CDD" id="cd00093">
    <property type="entry name" value="HTH_XRE"/>
    <property type="match status" value="1"/>
</dbReference>
<proteinExistence type="predicted"/>
<name>A0A290X1F1_9BURK</name>
<keyword evidence="1" id="KW-1133">Transmembrane helix</keyword>
<evidence type="ECO:0000256" key="1">
    <source>
        <dbReference type="SAM" id="Phobius"/>
    </source>
</evidence>
<dbReference type="GO" id="GO:0003677">
    <property type="term" value="F:DNA binding"/>
    <property type="evidence" value="ECO:0007669"/>
    <property type="project" value="InterPro"/>
</dbReference>
<keyword evidence="1" id="KW-0472">Membrane</keyword>
<dbReference type="InterPro" id="IPR001387">
    <property type="entry name" value="Cro/C1-type_HTH"/>
</dbReference>
<feature type="transmembrane region" description="Helical" evidence="1">
    <location>
        <begin position="117"/>
        <end position="138"/>
    </location>
</feature>
<dbReference type="SMART" id="SM00530">
    <property type="entry name" value="HTH_XRE"/>
    <property type="match status" value="1"/>
</dbReference>
<feature type="transmembrane region" description="Helical" evidence="1">
    <location>
        <begin position="173"/>
        <end position="192"/>
    </location>
</feature>
<feature type="transmembrane region" description="Helical" evidence="1">
    <location>
        <begin position="92"/>
        <end position="111"/>
    </location>
</feature>
<dbReference type="Gene3D" id="1.10.260.40">
    <property type="entry name" value="lambda repressor-like DNA-binding domains"/>
    <property type="match status" value="1"/>
</dbReference>
<dbReference type="Proteomes" id="UP000218437">
    <property type="component" value="Chromosome"/>
</dbReference>
<evidence type="ECO:0000313" key="3">
    <source>
        <dbReference type="EMBL" id="ATD62930.1"/>
    </source>
</evidence>
<dbReference type="PROSITE" id="PS50943">
    <property type="entry name" value="HTH_CROC1"/>
    <property type="match status" value="1"/>
</dbReference>
<dbReference type="AlphaFoldDB" id="A0A290X1F1"/>